<dbReference type="SMART" id="SM00448">
    <property type="entry name" value="REC"/>
    <property type="match status" value="1"/>
</dbReference>
<gene>
    <name evidence="6" type="ORF">CAAU_0325</name>
</gene>
<dbReference type="Pfam" id="PF00072">
    <property type="entry name" value="Response_reg"/>
    <property type="match status" value="1"/>
</dbReference>
<dbReference type="PANTHER" id="PTHR45138">
    <property type="entry name" value="REGULATORY COMPONENTS OF SENSORY TRANSDUCTION SYSTEM"/>
    <property type="match status" value="1"/>
</dbReference>
<dbReference type="eggNOG" id="COG3706">
    <property type="taxonomic scope" value="Bacteria"/>
</dbReference>
<dbReference type="RefSeq" id="WP_008907696.1">
    <property type="nucleotide sequence ID" value="NZ_CAKP01000011.1"/>
</dbReference>
<evidence type="ECO:0000256" key="1">
    <source>
        <dbReference type="ARBA" id="ARBA00018672"/>
    </source>
</evidence>
<dbReference type="STRING" id="857293.CAAU_0325"/>
<dbReference type="InterPro" id="IPR000160">
    <property type="entry name" value="GGDEF_dom"/>
</dbReference>
<dbReference type="PROSITE" id="PS50110">
    <property type="entry name" value="RESPONSE_REGULATORY"/>
    <property type="match status" value="1"/>
</dbReference>
<protein>
    <recommendedName>
        <fullName evidence="1">Stage 0 sporulation protein A homolog</fullName>
    </recommendedName>
</protein>
<dbReference type="GO" id="GO:0043709">
    <property type="term" value="P:cell adhesion involved in single-species biofilm formation"/>
    <property type="evidence" value="ECO:0007669"/>
    <property type="project" value="TreeGrafter"/>
</dbReference>
<organism evidence="6 7">
    <name type="scientific">Caloramator australicus RC3</name>
    <dbReference type="NCBI Taxonomy" id="857293"/>
    <lineage>
        <taxon>Bacteria</taxon>
        <taxon>Bacillati</taxon>
        <taxon>Bacillota</taxon>
        <taxon>Clostridia</taxon>
        <taxon>Eubacteriales</taxon>
        <taxon>Clostridiaceae</taxon>
        <taxon>Caloramator</taxon>
    </lineage>
</organism>
<dbReference type="GO" id="GO:0000160">
    <property type="term" value="P:phosphorelay signal transduction system"/>
    <property type="evidence" value="ECO:0007669"/>
    <property type="project" value="InterPro"/>
</dbReference>
<feature type="domain" description="GGDEF" evidence="5">
    <location>
        <begin position="172"/>
        <end position="303"/>
    </location>
</feature>
<dbReference type="Proteomes" id="UP000007652">
    <property type="component" value="Unassembled WGS sequence"/>
</dbReference>
<dbReference type="GO" id="GO:0052621">
    <property type="term" value="F:diguanylate cyclase activity"/>
    <property type="evidence" value="ECO:0007669"/>
    <property type="project" value="TreeGrafter"/>
</dbReference>
<evidence type="ECO:0000256" key="2">
    <source>
        <dbReference type="ARBA" id="ARBA00024867"/>
    </source>
</evidence>
<dbReference type="InterPro" id="IPR001789">
    <property type="entry name" value="Sig_transdc_resp-reg_receiver"/>
</dbReference>
<evidence type="ECO:0000313" key="6">
    <source>
        <dbReference type="EMBL" id="CCC57974.1"/>
    </source>
</evidence>
<dbReference type="Pfam" id="PF00990">
    <property type="entry name" value="GGDEF"/>
    <property type="match status" value="1"/>
</dbReference>
<dbReference type="GO" id="GO:0005886">
    <property type="term" value="C:plasma membrane"/>
    <property type="evidence" value="ECO:0007669"/>
    <property type="project" value="TreeGrafter"/>
</dbReference>
<sequence length="305" mass="35065">MHNRILIVEDSAFHGKVLQDILTKHGFQVKWTSSAEEALQEKIYDYDLILLDLILPGIDGYVFAQNIKRAYPYLPIIAITSVVEEESVSRALNMGADDYIKKPFSEVELLARIKVQIRTRRLQLELLERNKELEIAYEKIKDLATKDILTGAYNRLYLREYLEMYSKGHDNNIISCFIIDIDNFKLINDTYGHLTGDVILKRLVDICKNTINDYGIVVRFGGEEFLIIITELVDSFFLAEKIRSECEKDKTGGFKWTVSIGLSQGTITKDKFLIDSEKLIKQADEMLYEAKRTGKNKAVKYKAEG</sequence>
<dbReference type="Gene3D" id="3.40.50.2300">
    <property type="match status" value="1"/>
</dbReference>
<dbReference type="CDD" id="cd01949">
    <property type="entry name" value="GGDEF"/>
    <property type="match status" value="1"/>
</dbReference>
<dbReference type="OrthoDB" id="9805474at2"/>
<proteinExistence type="predicted"/>
<evidence type="ECO:0000259" key="4">
    <source>
        <dbReference type="PROSITE" id="PS50110"/>
    </source>
</evidence>
<dbReference type="SUPFAM" id="SSF55073">
    <property type="entry name" value="Nucleotide cyclase"/>
    <property type="match status" value="1"/>
</dbReference>
<evidence type="ECO:0000259" key="5">
    <source>
        <dbReference type="PROSITE" id="PS50887"/>
    </source>
</evidence>
<dbReference type="InterPro" id="IPR043128">
    <property type="entry name" value="Rev_trsase/Diguanyl_cyclase"/>
</dbReference>
<dbReference type="EMBL" id="CAKP01000011">
    <property type="protein sequence ID" value="CCC57974.1"/>
    <property type="molecule type" value="Genomic_DNA"/>
</dbReference>
<dbReference type="InterPro" id="IPR029787">
    <property type="entry name" value="Nucleotide_cyclase"/>
</dbReference>
<reference evidence="6 7" key="1">
    <citation type="journal article" date="2011" name="J. Bacteriol.">
        <title>Draft genome sequence of Caloramator australicus strain RC3T, a thermoanaerobe from the Great Artesian Basin of Australia.</title>
        <authorList>
            <person name="Ogg C.D."/>
            <person name="Patel B.K.C."/>
        </authorList>
    </citation>
    <scope>NUCLEOTIDE SEQUENCE [LARGE SCALE GENOMIC DNA]</scope>
    <source>
        <strain evidence="6 7">RC3</strain>
    </source>
</reference>
<dbReference type="PANTHER" id="PTHR45138:SF9">
    <property type="entry name" value="DIGUANYLATE CYCLASE DGCM-RELATED"/>
    <property type="match status" value="1"/>
</dbReference>
<feature type="domain" description="Response regulatory" evidence="4">
    <location>
        <begin position="4"/>
        <end position="117"/>
    </location>
</feature>
<evidence type="ECO:0000256" key="3">
    <source>
        <dbReference type="PROSITE-ProRule" id="PRU00169"/>
    </source>
</evidence>
<dbReference type="SMART" id="SM00267">
    <property type="entry name" value="GGDEF"/>
    <property type="match status" value="1"/>
</dbReference>
<keyword evidence="7" id="KW-1185">Reference proteome</keyword>
<dbReference type="GO" id="GO:1902201">
    <property type="term" value="P:negative regulation of bacterial-type flagellum-dependent cell motility"/>
    <property type="evidence" value="ECO:0007669"/>
    <property type="project" value="TreeGrafter"/>
</dbReference>
<dbReference type="InterPro" id="IPR011006">
    <property type="entry name" value="CheY-like_superfamily"/>
</dbReference>
<dbReference type="PROSITE" id="PS50887">
    <property type="entry name" value="GGDEF"/>
    <property type="match status" value="1"/>
</dbReference>
<comment type="function">
    <text evidence="2">May play the central regulatory role in sporulation. It may be an element of the effector pathway responsible for the activation of sporulation genes in response to nutritional stress. Spo0A may act in concert with spo0H (a sigma factor) to control the expression of some genes that are critical to the sporulation process.</text>
</comment>
<dbReference type="CDD" id="cd00156">
    <property type="entry name" value="REC"/>
    <property type="match status" value="1"/>
</dbReference>
<dbReference type="AlphaFoldDB" id="G0V4D4"/>
<name>G0V4D4_9CLOT</name>
<dbReference type="NCBIfam" id="TIGR00254">
    <property type="entry name" value="GGDEF"/>
    <property type="match status" value="1"/>
</dbReference>
<dbReference type="SUPFAM" id="SSF52172">
    <property type="entry name" value="CheY-like"/>
    <property type="match status" value="1"/>
</dbReference>
<comment type="caution">
    <text evidence="6">The sequence shown here is derived from an EMBL/GenBank/DDBJ whole genome shotgun (WGS) entry which is preliminary data.</text>
</comment>
<feature type="modified residue" description="4-aspartylphosphate" evidence="3">
    <location>
        <position position="52"/>
    </location>
</feature>
<evidence type="ECO:0000313" key="7">
    <source>
        <dbReference type="Proteomes" id="UP000007652"/>
    </source>
</evidence>
<dbReference type="Gene3D" id="3.30.70.270">
    <property type="match status" value="1"/>
</dbReference>
<keyword evidence="3" id="KW-0597">Phosphoprotein</keyword>
<accession>G0V4D4</accession>
<dbReference type="InterPro" id="IPR050469">
    <property type="entry name" value="Diguanylate_Cyclase"/>
</dbReference>